<evidence type="ECO:0000256" key="8">
    <source>
        <dbReference type="SAM" id="Phobius"/>
    </source>
</evidence>
<keyword evidence="3 8" id="KW-0812">Transmembrane</keyword>
<name>A0ABW7ZXP7_9ACTN</name>
<comment type="subcellular location">
    <subcellularLocation>
        <location evidence="1">Cell membrane</location>
    </subcellularLocation>
</comment>
<feature type="transmembrane region" description="Helical" evidence="8">
    <location>
        <begin position="20"/>
        <end position="39"/>
    </location>
</feature>
<reference evidence="10 11" key="1">
    <citation type="submission" date="2024-10" db="EMBL/GenBank/DDBJ databases">
        <title>The Natural Products Discovery Center: Release of the First 8490 Sequenced Strains for Exploring Actinobacteria Biosynthetic Diversity.</title>
        <authorList>
            <person name="Kalkreuter E."/>
            <person name="Kautsar S.A."/>
            <person name="Yang D."/>
            <person name="Bader C.D."/>
            <person name="Teijaro C.N."/>
            <person name="Fluegel L."/>
            <person name="Davis C.M."/>
            <person name="Simpson J.R."/>
            <person name="Lauterbach L."/>
            <person name="Steele A.D."/>
            <person name="Gui C."/>
            <person name="Meng S."/>
            <person name="Li G."/>
            <person name="Viehrig K."/>
            <person name="Ye F."/>
            <person name="Su P."/>
            <person name="Kiefer A.F."/>
            <person name="Nichols A."/>
            <person name="Cepeda A.J."/>
            <person name="Yan W."/>
            <person name="Fan B."/>
            <person name="Jiang Y."/>
            <person name="Adhikari A."/>
            <person name="Zheng C.-J."/>
            <person name="Schuster L."/>
            <person name="Cowan T.M."/>
            <person name="Smanski M.J."/>
            <person name="Chevrette M.G."/>
            <person name="De Carvalho L.P.S."/>
            <person name="Shen B."/>
        </authorList>
    </citation>
    <scope>NUCLEOTIDE SEQUENCE [LARGE SCALE GENOMIC DNA]</scope>
    <source>
        <strain evidence="10 11">NPDC049503</strain>
    </source>
</reference>
<evidence type="ECO:0000259" key="9">
    <source>
        <dbReference type="Pfam" id="PF18967"/>
    </source>
</evidence>
<proteinExistence type="predicted"/>
<keyword evidence="4" id="KW-0547">Nucleotide-binding</keyword>
<protein>
    <submittedName>
        <fullName evidence="10">Pycsar system effector family protein</fullName>
    </submittedName>
</protein>
<feature type="transmembrane region" description="Helical" evidence="8">
    <location>
        <begin position="96"/>
        <end position="116"/>
    </location>
</feature>
<evidence type="ECO:0000256" key="3">
    <source>
        <dbReference type="ARBA" id="ARBA00022692"/>
    </source>
</evidence>
<evidence type="ECO:0000256" key="4">
    <source>
        <dbReference type="ARBA" id="ARBA00022741"/>
    </source>
</evidence>
<keyword evidence="11" id="KW-1185">Reference proteome</keyword>
<feature type="domain" description="Pycsar effector protein" evidence="9">
    <location>
        <begin position="7"/>
        <end position="115"/>
    </location>
</feature>
<evidence type="ECO:0000256" key="7">
    <source>
        <dbReference type="ARBA" id="ARBA00023136"/>
    </source>
</evidence>
<evidence type="ECO:0000313" key="10">
    <source>
        <dbReference type="EMBL" id="MFI7438762.1"/>
    </source>
</evidence>
<evidence type="ECO:0000256" key="6">
    <source>
        <dbReference type="ARBA" id="ARBA00023118"/>
    </source>
</evidence>
<dbReference type="Proteomes" id="UP001612928">
    <property type="component" value="Unassembled WGS sequence"/>
</dbReference>
<keyword evidence="6" id="KW-0051">Antiviral defense</keyword>
<dbReference type="InterPro" id="IPR043760">
    <property type="entry name" value="PycTM_dom"/>
</dbReference>
<gene>
    <name evidence="10" type="ORF">ACIBP5_02205</name>
</gene>
<keyword evidence="5 8" id="KW-1133">Transmembrane helix</keyword>
<evidence type="ECO:0000256" key="5">
    <source>
        <dbReference type="ARBA" id="ARBA00022989"/>
    </source>
</evidence>
<evidence type="ECO:0000313" key="11">
    <source>
        <dbReference type="Proteomes" id="UP001612928"/>
    </source>
</evidence>
<evidence type="ECO:0000256" key="2">
    <source>
        <dbReference type="ARBA" id="ARBA00022475"/>
    </source>
</evidence>
<sequence length="120" mass="12996">MVVTLVLTGPARFPGLGRFGVIAALILLSAAVTLILITIRPLSADRGGPRILAYAKAATPESLIEQMNADTRDYDLYLATSALEIARVASVKNRNLRWSVDLIVTGITVMTVMVFLERLI</sequence>
<keyword evidence="7 8" id="KW-0472">Membrane</keyword>
<evidence type="ECO:0000256" key="1">
    <source>
        <dbReference type="ARBA" id="ARBA00004236"/>
    </source>
</evidence>
<keyword evidence="2" id="KW-1003">Cell membrane</keyword>
<comment type="caution">
    <text evidence="10">The sequence shown here is derived from an EMBL/GenBank/DDBJ whole genome shotgun (WGS) entry which is preliminary data.</text>
</comment>
<dbReference type="Pfam" id="PF18967">
    <property type="entry name" value="PycTM"/>
    <property type="match status" value="1"/>
</dbReference>
<dbReference type="RefSeq" id="WP_397018297.1">
    <property type="nucleotide sequence ID" value="NZ_JBITMB010000001.1"/>
</dbReference>
<dbReference type="EMBL" id="JBITMB010000001">
    <property type="protein sequence ID" value="MFI7438762.1"/>
    <property type="molecule type" value="Genomic_DNA"/>
</dbReference>
<organism evidence="10 11">
    <name type="scientific">Nonomuraea indica</name>
    <dbReference type="NCBI Taxonomy" id="1581193"/>
    <lineage>
        <taxon>Bacteria</taxon>
        <taxon>Bacillati</taxon>
        <taxon>Actinomycetota</taxon>
        <taxon>Actinomycetes</taxon>
        <taxon>Streptosporangiales</taxon>
        <taxon>Streptosporangiaceae</taxon>
        <taxon>Nonomuraea</taxon>
    </lineage>
</organism>
<accession>A0ABW7ZXP7</accession>